<dbReference type="SUPFAM" id="SSF54001">
    <property type="entry name" value="Cysteine proteinases"/>
    <property type="match status" value="1"/>
</dbReference>
<dbReference type="Proteomes" id="UP000031838">
    <property type="component" value="Chromosome 2"/>
</dbReference>
<dbReference type="AlphaFoldDB" id="A0A0B6S0R0"/>
<feature type="compositionally biased region" description="Basic and acidic residues" evidence="1">
    <location>
        <begin position="7"/>
        <end position="26"/>
    </location>
</feature>
<keyword evidence="4" id="KW-1185">Reference proteome</keyword>
<dbReference type="EMBL" id="CP002581">
    <property type="protein sequence ID" value="AJK49238.1"/>
    <property type="molecule type" value="Genomic_DNA"/>
</dbReference>
<dbReference type="Gene3D" id="3.10.620.30">
    <property type="match status" value="1"/>
</dbReference>
<feature type="compositionally biased region" description="Low complexity" evidence="1">
    <location>
        <begin position="27"/>
        <end position="43"/>
    </location>
</feature>
<gene>
    <name evidence="3" type="ORF">BGL_2c11600</name>
</gene>
<feature type="region of interest" description="Disordered" evidence="1">
    <location>
        <begin position="210"/>
        <end position="229"/>
    </location>
</feature>
<dbReference type="KEGG" id="bgp:BGL_2c11600"/>
<evidence type="ECO:0000259" key="2">
    <source>
        <dbReference type="SMART" id="SM00460"/>
    </source>
</evidence>
<evidence type="ECO:0000313" key="3">
    <source>
        <dbReference type="EMBL" id="AJK49238.1"/>
    </source>
</evidence>
<dbReference type="InterPro" id="IPR013589">
    <property type="entry name" value="Bac_transglu_N"/>
</dbReference>
<proteinExistence type="predicted"/>
<dbReference type="InterPro" id="IPR002931">
    <property type="entry name" value="Transglutaminase-like"/>
</dbReference>
<dbReference type="SMART" id="SM00460">
    <property type="entry name" value="TGc"/>
    <property type="match status" value="1"/>
</dbReference>
<accession>A0A0B6S0R0</accession>
<evidence type="ECO:0000313" key="4">
    <source>
        <dbReference type="Proteomes" id="UP000031838"/>
    </source>
</evidence>
<evidence type="ECO:0000256" key="1">
    <source>
        <dbReference type="SAM" id="MobiDB-lite"/>
    </source>
</evidence>
<dbReference type="PANTHER" id="PTHR33490">
    <property type="entry name" value="BLR5614 PROTEIN-RELATED"/>
    <property type="match status" value="1"/>
</dbReference>
<feature type="region of interest" description="Disordered" evidence="1">
    <location>
        <begin position="1"/>
        <end position="43"/>
    </location>
</feature>
<dbReference type="InterPro" id="IPR038765">
    <property type="entry name" value="Papain-like_cys_pep_sf"/>
</dbReference>
<reference evidence="4" key="1">
    <citation type="submission" date="2011-03" db="EMBL/GenBank/DDBJ databases">
        <authorList>
            <person name="Voget S."/>
            <person name="Streit W.R."/>
            <person name="Jaeger K.E."/>
            <person name="Daniel R."/>
        </authorList>
    </citation>
    <scope>NUCLEOTIDE SEQUENCE [LARGE SCALE GENOMIC DNA]</scope>
    <source>
        <strain evidence="4">PG1</strain>
    </source>
</reference>
<feature type="domain" description="Transglutaminase-like" evidence="2">
    <location>
        <begin position="313"/>
        <end position="387"/>
    </location>
</feature>
<organism evidence="3 4">
    <name type="scientific">Burkholderia plantarii</name>
    <dbReference type="NCBI Taxonomy" id="41899"/>
    <lineage>
        <taxon>Bacteria</taxon>
        <taxon>Pseudomonadati</taxon>
        <taxon>Pseudomonadota</taxon>
        <taxon>Betaproteobacteria</taxon>
        <taxon>Burkholderiales</taxon>
        <taxon>Burkholderiaceae</taxon>
        <taxon>Burkholderia</taxon>
    </lineage>
</organism>
<sequence length="439" mass="45101">MSVNGADKARHVQHEGLDGGDRRDGEAGAAQAGARRPGDAAAAGPARAVTAAAAAVSAVSAAGASRDAAPVGGAAGASAASSTAAAAVAGAAAGTAAATASATAAAAAAAAAGARPAVSAVEPRTLRVTHDTHYRYAARVESAQHQARLRPLDLPRQQLLDFAIEIEPRPEGVSAEIDAFGNQRTSFALNQPHEELFVRSRSLVRVSPPTLTAGKRGEPPPAIARPAAGTASAWETVRETLTFRAGQAYDAASEFVFPSTHVACHADLAAYAARSFTPGRPLVQAAWDLMRRIHAEFAYTPNSTDVNTTALDALALRRGVCQDFAHVMIGAMRSLGLAARYVSGYLLTQPPPGQPRLIGADASHAWVEAYDPAWPEDGGWLQLDPTNDRAPGNDYVMLSIGRDYADVTPLRGVIRGGGADQVLAVGVTVEPLDEAPAAG</sequence>
<reference evidence="3 4" key="2">
    <citation type="journal article" date="2016" name="Appl. Microbiol. Biotechnol.">
        <title>Mutations improving production and secretion of extracellular lipase by Burkholderia glumae PG1.</title>
        <authorList>
            <person name="Knapp A."/>
            <person name="Voget S."/>
            <person name="Gao R."/>
            <person name="Zaburannyi N."/>
            <person name="Krysciak D."/>
            <person name="Breuer M."/>
            <person name="Hauer B."/>
            <person name="Streit W.R."/>
            <person name="Muller R."/>
            <person name="Daniel R."/>
            <person name="Jaeger K.E."/>
        </authorList>
    </citation>
    <scope>NUCLEOTIDE SEQUENCE [LARGE SCALE GENOMIC DNA]</scope>
    <source>
        <strain evidence="3 4">PG1</strain>
    </source>
</reference>
<protein>
    <recommendedName>
        <fullName evidence="2">Transglutaminase-like domain-containing protein</fullName>
    </recommendedName>
</protein>
<name>A0A0B6S0R0_BURPL</name>
<dbReference type="Pfam" id="PF01841">
    <property type="entry name" value="Transglut_core"/>
    <property type="match status" value="1"/>
</dbReference>
<dbReference type="PANTHER" id="PTHR33490:SF7">
    <property type="entry name" value="BLR2979 PROTEIN"/>
    <property type="match status" value="1"/>
</dbReference>
<dbReference type="Pfam" id="PF08379">
    <property type="entry name" value="Bact_transglu_N"/>
    <property type="match status" value="1"/>
</dbReference>
<dbReference type="HOGENOM" id="CLU_008973_0_1_4"/>